<name>A0ABV2JID9_9STRE</name>
<dbReference type="Pfam" id="PF05137">
    <property type="entry name" value="PilN"/>
    <property type="match status" value="1"/>
</dbReference>
<evidence type="ECO:0000313" key="3">
    <source>
        <dbReference type="Proteomes" id="UP001549055"/>
    </source>
</evidence>
<organism evidence="2 3">
    <name type="scientific">Streptococcus gallinaceus</name>
    <dbReference type="NCBI Taxonomy" id="165758"/>
    <lineage>
        <taxon>Bacteria</taxon>
        <taxon>Bacillati</taxon>
        <taxon>Bacillota</taxon>
        <taxon>Bacilli</taxon>
        <taxon>Lactobacillales</taxon>
        <taxon>Streptococcaceae</taxon>
        <taxon>Streptococcus</taxon>
    </lineage>
</organism>
<dbReference type="PANTHER" id="PTHR40278:SF1">
    <property type="entry name" value="DNA UTILIZATION PROTEIN HOFN"/>
    <property type="match status" value="1"/>
</dbReference>
<gene>
    <name evidence="2" type="ORF">ABID27_000292</name>
</gene>
<keyword evidence="1" id="KW-0812">Transmembrane</keyword>
<dbReference type="InterPro" id="IPR007813">
    <property type="entry name" value="PilN"/>
</dbReference>
<keyword evidence="1" id="KW-1133">Transmembrane helix</keyword>
<accession>A0ABV2JID9</accession>
<evidence type="ECO:0000256" key="1">
    <source>
        <dbReference type="SAM" id="Phobius"/>
    </source>
</evidence>
<keyword evidence="1" id="KW-0472">Membrane</keyword>
<keyword evidence="3" id="KW-1185">Reference proteome</keyword>
<dbReference type="RefSeq" id="WP_253362815.1">
    <property type="nucleotide sequence ID" value="NZ_JALJXU010000001.1"/>
</dbReference>
<dbReference type="Proteomes" id="UP001549055">
    <property type="component" value="Unassembled WGS sequence"/>
</dbReference>
<comment type="caution">
    <text evidence="2">The sequence shown here is derived from an EMBL/GenBank/DDBJ whole genome shotgun (WGS) entry which is preliminary data.</text>
</comment>
<sequence length="204" mass="23117">MMMRDLNFFATYHIPPAKTSTVRLAAITGSILALAGVLLGTFYYYSSNSNYETEINKLHMLLEAPEMTQQLEEIEKLQVDKATVTNDQTIFKNLEGDFKRTHKVNRAFMDFVQNRVTRNLVFDELSISDDKVSIVGLSTERLSIAKFEEELRKTDKFNHILVSTIENVDGGGAAVGVAANDPFKDVYKFTIEIETKDVDFSEKK</sequence>
<dbReference type="EMBL" id="JBEPMK010000001">
    <property type="protein sequence ID" value="MET3643675.1"/>
    <property type="molecule type" value="Genomic_DNA"/>
</dbReference>
<dbReference type="PANTHER" id="PTHR40278">
    <property type="entry name" value="DNA UTILIZATION PROTEIN HOFN"/>
    <property type="match status" value="1"/>
</dbReference>
<protein>
    <submittedName>
        <fullName evidence="2">Type IV pilus assembly protein PilN</fullName>
    </submittedName>
</protein>
<proteinExistence type="predicted"/>
<evidence type="ECO:0000313" key="2">
    <source>
        <dbReference type="EMBL" id="MET3643675.1"/>
    </source>
</evidence>
<feature type="transmembrane region" description="Helical" evidence="1">
    <location>
        <begin position="21"/>
        <end position="45"/>
    </location>
</feature>
<reference evidence="2 3" key="1">
    <citation type="submission" date="2024-06" db="EMBL/GenBank/DDBJ databases">
        <title>Genomic Encyclopedia of Type Strains, Phase IV (KMG-IV): sequencing the most valuable type-strain genomes for metagenomic binning, comparative biology and taxonomic classification.</title>
        <authorList>
            <person name="Goeker M."/>
        </authorList>
    </citation>
    <scope>NUCLEOTIDE SEQUENCE [LARGE SCALE GENOMIC DNA]</scope>
    <source>
        <strain evidence="2 3">DSM 15349</strain>
    </source>
</reference>
<dbReference type="InterPro" id="IPR052534">
    <property type="entry name" value="Extracell_DNA_Util/SecSys_Comp"/>
</dbReference>